<feature type="region of interest" description="Disordered" evidence="1">
    <location>
        <begin position="127"/>
        <end position="190"/>
    </location>
</feature>
<sequence>MPAHTTGTKRYSTLRMWYCCQCGDEAVGGNVETALNCINLKCNNHLRCDNCFVETTRFNEGRDERLARASTEPPVKWPPATGLDSGELGEKLNLKELAAGALAFPVPDRYPPDPRRDALDPLGTAESVYSSNHSYESRARSTIHDNSSSRGSATTVPTSLGTSEARKSIRGRSSVHGGATIRPDHDTSDRSHLTFVNHQLPETPNEELTVEWCDLEFLASVDGDIASLAESTSSAPYRQAAIEFLVKTFTDDTELLALYRDAIRRTDEAKFIRNHTRLLKSFYLDLVKCELDQRQRLAVQILRRRRERISISSALYRVVCPSDVTLREKISMSLSGEKDGLFLLDRLLSSQEDVEMPPTQPDDSAYEDQQSGSEDGNEDFGTYDLPNIVLAVDFLTNGQPYEGYKSNLHEFLHPRGSPGNTRPVGTTSSRQFGSRVLRWAKRAMRPRVLEGYNRLEWTCDCGVELYGDFLAEDREIFEALAGAVNTPMAAGGHTPFLPGGVKLPYPPNDASQNAGSTSSSGNGPSGFVGPNPSRESQRQGTAAQPYHQATMGTRPSIPKFLALCVNTGGRYTRIAEINLSEVTSDAQAFQLMKNAYCYYRGLRSRLTVLLKPVSIEFVQFTLWNLRNGYIAVSDRPCCIPPDGISDYEYLPRPLKPLPPMPAHVFLHYLDHGEGDLCLSRCVWLPRLPKRLHSSVAQAGEAAEGWGIHIIEGPNREVIFWIVMVAVLASLLTTVLWSTLRGDVQGGAGIGALMMAMPPVMMAAFLFRLGGP</sequence>
<protein>
    <submittedName>
        <fullName evidence="3">Uncharacterized protein</fullName>
    </submittedName>
</protein>
<proteinExistence type="predicted"/>
<gene>
    <name evidence="3" type="ORF">B0T16DRAFT_116542</name>
</gene>
<accession>A0AA40CT99</accession>
<feature type="compositionally biased region" description="Polar residues" evidence="1">
    <location>
        <begin position="144"/>
        <end position="162"/>
    </location>
</feature>
<feature type="transmembrane region" description="Helical" evidence="2">
    <location>
        <begin position="717"/>
        <end position="739"/>
    </location>
</feature>
<feature type="region of interest" description="Disordered" evidence="1">
    <location>
        <begin position="500"/>
        <end position="548"/>
    </location>
</feature>
<reference evidence="3" key="1">
    <citation type="submission" date="2023-06" db="EMBL/GenBank/DDBJ databases">
        <title>Genome-scale phylogeny and comparative genomics of the fungal order Sordariales.</title>
        <authorList>
            <consortium name="Lawrence Berkeley National Laboratory"/>
            <person name="Hensen N."/>
            <person name="Bonometti L."/>
            <person name="Westerberg I."/>
            <person name="Brannstrom I.O."/>
            <person name="Guillou S."/>
            <person name="Cros-Aarteil S."/>
            <person name="Calhoun S."/>
            <person name="Haridas S."/>
            <person name="Kuo A."/>
            <person name="Mondo S."/>
            <person name="Pangilinan J."/>
            <person name="Riley R."/>
            <person name="Labutti K."/>
            <person name="Andreopoulos B."/>
            <person name="Lipzen A."/>
            <person name="Chen C."/>
            <person name="Yanf M."/>
            <person name="Daum C."/>
            <person name="Ng V."/>
            <person name="Clum A."/>
            <person name="Steindorff A."/>
            <person name="Ohm R."/>
            <person name="Martin F."/>
            <person name="Silar P."/>
            <person name="Natvig D."/>
            <person name="Lalanne C."/>
            <person name="Gautier V."/>
            <person name="Ament-Velasquez S.L."/>
            <person name="Kruys A."/>
            <person name="Hutchinson M.I."/>
            <person name="Powell A.J."/>
            <person name="Barry K."/>
            <person name="Miller A.N."/>
            <person name="Grigoriev I.V."/>
            <person name="Debuchy R."/>
            <person name="Gladieux P."/>
            <person name="Thoren M.H."/>
            <person name="Johannesson H."/>
        </authorList>
    </citation>
    <scope>NUCLEOTIDE SEQUENCE</scope>
    <source>
        <strain evidence="3">SMH2532-1</strain>
    </source>
</reference>
<keyword evidence="4" id="KW-1185">Reference proteome</keyword>
<evidence type="ECO:0000256" key="1">
    <source>
        <dbReference type="SAM" id="MobiDB-lite"/>
    </source>
</evidence>
<feature type="transmembrane region" description="Helical" evidence="2">
    <location>
        <begin position="746"/>
        <end position="766"/>
    </location>
</feature>
<keyword evidence="2" id="KW-0812">Transmembrane</keyword>
<organism evidence="3 4">
    <name type="scientific">Cercophora newfieldiana</name>
    <dbReference type="NCBI Taxonomy" id="92897"/>
    <lineage>
        <taxon>Eukaryota</taxon>
        <taxon>Fungi</taxon>
        <taxon>Dikarya</taxon>
        <taxon>Ascomycota</taxon>
        <taxon>Pezizomycotina</taxon>
        <taxon>Sordariomycetes</taxon>
        <taxon>Sordariomycetidae</taxon>
        <taxon>Sordariales</taxon>
        <taxon>Lasiosphaeriaceae</taxon>
        <taxon>Cercophora</taxon>
    </lineage>
</organism>
<evidence type="ECO:0000313" key="3">
    <source>
        <dbReference type="EMBL" id="KAK0648533.1"/>
    </source>
</evidence>
<name>A0AA40CT99_9PEZI</name>
<dbReference type="EMBL" id="JAULSV010000003">
    <property type="protein sequence ID" value="KAK0648533.1"/>
    <property type="molecule type" value="Genomic_DNA"/>
</dbReference>
<evidence type="ECO:0000256" key="2">
    <source>
        <dbReference type="SAM" id="Phobius"/>
    </source>
</evidence>
<keyword evidence="2" id="KW-0472">Membrane</keyword>
<feature type="region of interest" description="Disordered" evidence="1">
    <location>
        <begin position="353"/>
        <end position="378"/>
    </location>
</feature>
<keyword evidence="2" id="KW-1133">Transmembrane helix</keyword>
<dbReference type="Proteomes" id="UP001174936">
    <property type="component" value="Unassembled WGS sequence"/>
</dbReference>
<comment type="caution">
    <text evidence="3">The sequence shown here is derived from an EMBL/GenBank/DDBJ whole genome shotgun (WGS) entry which is preliminary data.</text>
</comment>
<dbReference type="AlphaFoldDB" id="A0AA40CT99"/>
<evidence type="ECO:0000313" key="4">
    <source>
        <dbReference type="Proteomes" id="UP001174936"/>
    </source>
</evidence>